<dbReference type="PANTHER" id="PTHR13473:SF0">
    <property type="entry name" value="LARGE RIBOSOMAL SUBUNIT PROTEIN ML48"/>
    <property type="match status" value="1"/>
</dbReference>
<organism evidence="4 5">
    <name type="scientific">Dreissena polymorpha</name>
    <name type="common">Zebra mussel</name>
    <name type="synonym">Mytilus polymorpha</name>
    <dbReference type="NCBI Taxonomy" id="45954"/>
    <lineage>
        <taxon>Eukaryota</taxon>
        <taxon>Metazoa</taxon>
        <taxon>Spiralia</taxon>
        <taxon>Lophotrochozoa</taxon>
        <taxon>Mollusca</taxon>
        <taxon>Bivalvia</taxon>
        <taxon>Autobranchia</taxon>
        <taxon>Heteroconchia</taxon>
        <taxon>Euheterodonta</taxon>
        <taxon>Imparidentia</taxon>
        <taxon>Neoheterodontei</taxon>
        <taxon>Myida</taxon>
        <taxon>Dreissenoidea</taxon>
        <taxon>Dreissenidae</taxon>
        <taxon>Dreissena</taxon>
    </lineage>
</organism>
<dbReference type="InterPro" id="IPR027486">
    <property type="entry name" value="Ribosomal_uS10_dom"/>
</dbReference>
<proteinExistence type="predicted"/>
<evidence type="ECO:0000313" key="4">
    <source>
        <dbReference type="EMBL" id="KAH3850611.1"/>
    </source>
</evidence>
<keyword evidence="2" id="KW-0687">Ribonucleoprotein</keyword>
<dbReference type="Proteomes" id="UP000828390">
    <property type="component" value="Unassembled WGS sequence"/>
</dbReference>
<accession>A0A9D4L2V2</accession>
<evidence type="ECO:0000256" key="2">
    <source>
        <dbReference type="ARBA" id="ARBA00023274"/>
    </source>
</evidence>
<evidence type="ECO:0000259" key="3">
    <source>
        <dbReference type="SMART" id="SM01403"/>
    </source>
</evidence>
<dbReference type="SUPFAM" id="SSF54999">
    <property type="entry name" value="Ribosomal protein S10"/>
    <property type="match status" value="1"/>
</dbReference>
<dbReference type="PANTHER" id="PTHR13473">
    <property type="entry name" value="MITOCHONDRIAL RIBOSOMAL PROTEIN L48"/>
    <property type="match status" value="1"/>
</dbReference>
<keyword evidence="5" id="KW-1185">Reference proteome</keyword>
<reference evidence="4" key="2">
    <citation type="submission" date="2020-11" db="EMBL/GenBank/DDBJ databases">
        <authorList>
            <person name="McCartney M.A."/>
            <person name="Auch B."/>
            <person name="Kono T."/>
            <person name="Mallez S."/>
            <person name="Becker A."/>
            <person name="Gohl D.M."/>
            <person name="Silverstein K.A.T."/>
            <person name="Koren S."/>
            <person name="Bechman K.B."/>
            <person name="Herman A."/>
            <person name="Abrahante J.E."/>
            <person name="Garbe J."/>
        </authorList>
    </citation>
    <scope>NUCLEOTIDE SEQUENCE</scope>
    <source>
        <strain evidence="4">Duluth1</strain>
        <tissue evidence="4">Whole animal</tissue>
    </source>
</reference>
<reference evidence="4" key="1">
    <citation type="journal article" date="2019" name="bioRxiv">
        <title>The Genome of the Zebra Mussel, Dreissena polymorpha: A Resource for Invasive Species Research.</title>
        <authorList>
            <person name="McCartney M.A."/>
            <person name="Auch B."/>
            <person name="Kono T."/>
            <person name="Mallez S."/>
            <person name="Zhang Y."/>
            <person name="Obille A."/>
            <person name="Becker A."/>
            <person name="Abrahante J.E."/>
            <person name="Garbe J."/>
            <person name="Badalamenti J.P."/>
            <person name="Herman A."/>
            <person name="Mangelson H."/>
            <person name="Liachko I."/>
            <person name="Sullivan S."/>
            <person name="Sone E.D."/>
            <person name="Koren S."/>
            <person name="Silverstein K.A.T."/>
            <person name="Beckman K.B."/>
            <person name="Gohl D.M."/>
        </authorList>
    </citation>
    <scope>NUCLEOTIDE SEQUENCE</scope>
    <source>
        <strain evidence="4">Duluth1</strain>
        <tissue evidence="4">Whole animal</tissue>
    </source>
</reference>
<dbReference type="OrthoDB" id="5984298at2759"/>
<dbReference type="AlphaFoldDB" id="A0A9D4L2V2"/>
<sequence>MDLLRRTLLSAVSFSRLKCMNQTIRRFSITRLGLYKWEPDGLVTEPDIPPYPGVLVKLQGYDYTILETYAKYVNRIAGIMRVETNMWPLPAQKLEMQTLQANSTKIQSTCNLNVYQRVVELQNIDSTKLPIFLDNIWSHIPEGVKVTVAESTDEEQEARYVPDHAKQQLIDALGELPSKKK</sequence>
<dbReference type="InterPro" id="IPR027487">
    <property type="entry name" value="Ribosomal_mL48"/>
</dbReference>
<name>A0A9D4L2V2_DREPO</name>
<dbReference type="GO" id="GO:0005761">
    <property type="term" value="C:mitochondrial ribosome"/>
    <property type="evidence" value="ECO:0007669"/>
    <property type="project" value="InterPro"/>
</dbReference>
<evidence type="ECO:0000256" key="1">
    <source>
        <dbReference type="ARBA" id="ARBA00022980"/>
    </source>
</evidence>
<protein>
    <recommendedName>
        <fullName evidence="3">Small ribosomal subunit protein uS10 domain-containing protein</fullName>
    </recommendedName>
</protein>
<gene>
    <name evidence="4" type="ORF">DPMN_093035</name>
</gene>
<keyword evidence="1" id="KW-0689">Ribosomal protein</keyword>
<dbReference type="Pfam" id="PF00338">
    <property type="entry name" value="Ribosomal_S10"/>
    <property type="match status" value="1"/>
</dbReference>
<dbReference type="InterPro" id="IPR036838">
    <property type="entry name" value="Ribosomal_uS10_dom_sf"/>
</dbReference>
<evidence type="ECO:0000313" key="5">
    <source>
        <dbReference type="Proteomes" id="UP000828390"/>
    </source>
</evidence>
<dbReference type="GO" id="GO:1990904">
    <property type="term" value="C:ribonucleoprotein complex"/>
    <property type="evidence" value="ECO:0007669"/>
    <property type="project" value="UniProtKB-KW"/>
</dbReference>
<dbReference type="EMBL" id="JAIWYP010000003">
    <property type="protein sequence ID" value="KAH3850611.1"/>
    <property type="molecule type" value="Genomic_DNA"/>
</dbReference>
<comment type="caution">
    <text evidence="4">The sequence shown here is derived from an EMBL/GenBank/DDBJ whole genome shotgun (WGS) entry which is preliminary data.</text>
</comment>
<dbReference type="SMART" id="SM01403">
    <property type="entry name" value="Ribosomal_S10"/>
    <property type="match status" value="1"/>
</dbReference>
<feature type="domain" description="Small ribosomal subunit protein uS10" evidence="3">
    <location>
        <begin position="55"/>
        <end position="149"/>
    </location>
</feature>